<organism evidence="4 5">
    <name type="scientific">Rhizobium lusitanum</name>
    <dbReference type="NCBI Taxonomy" id="293958"/>
    <lineage>
        <taxon>Bacteria</taxon>
        <taxon>Pseudomonadati</taxon>
        <taxon>Pseudomonadota</taxon>
        <taxon>Alphaproteobacteria</taxon>
        <taxon>Hyphomicrobiales</taxon>
        <taxon>Rhizobiaceae</taxon>
        <taxon>Rhizobium/Agrobacterium group</taxon>
        <taxon>Rhizobium</taxon>
    </lineage>
</organism>
<keyword evidence="1 2" id="KW-0238">DNA-binding</keyword>
<dbReference type="AlphaFoldDB" id="A0A6L9U3T4"/>
<accession>A0A6L9U3T4</accession>
<dbReference type="EMBL" id="WUEY01000002">
    <property type="protein sequence ID" value="NEI68956.1"/>
    <property type="molecule type" value="Genomic_DNA"/>
</dbReference>
<sequence length="923" mass="101675">MEEELRFGPFSIVPARRKLLREGEVVPLGSRAMDILLFLIAHRGEPKTNTEIVNHVWPTTFVGEANLRVHMSALRKALEDRQRDSQIIANTPGRGYTFIAAVESGNKDRNEPSSANRQTWADQPTSRIFGRKAAVAAIAGQLARGRLVTIAGPGGIGKSAVARLAASNYAGEADVVWIDFSEIGRGELVQTVVASALGVISRTDNILPEIISFLKTRRLLLVLDSCEHLVANVAEFVEKLLAQTSEIRILATSREPLRAEGERVHRLLPLELPQGRMKAEDALASPAVQLFVERADACLGGYELTDEDAPHVVDICTRLDGIALAIELAAGRLETIGVATLSRSLSDGFRILTRGRRTALARHQTLRATLDWSYQILPSAEQQALNALSVLPGWFASDMAAAILSVDETDDILAALVAKSLIAAATPSGETLYRLLDTTRLYAAEKLKEAGERHAAMTRLAEYLTALFESAEHELYSVSMEEWSQEFGQYVASLRAALEWAFGESGNGLLGVRLTVAALPLFFRLSLLDECLACVTQAIRFLESQPGLDERRRMKLYAALGWPQLRSTDAPEFGVAAWSTAYRIAEELADVDYQLRALWALWVDAINRAQPRLGLTFAEQFGARAPLSSDPTDAIIGRRMKGATLHWLGQAQEAREQLERMMAEYQRVAPQRHSVRFQFDQKVTASIIHARCLWLLDHEDEALEEIEETIRYAAEIRHDLSLTTVLAEAACPLALLAERDELAADYIQRLRDHTKALSLDVWHTYADCFEAELHLRAGRHQECLRQLQRGMPVLRGAGFILFQTIFQSVEAQALSRLGHHEEALAILDAALTHCESSGERWCLPELYRVKGLALLAANGPAAAQTAGHCYRTALGIAGEDGTKRWEHRIRTSISNLPAPINPASDRDAALNSDIASHASGIAP</sequence>
<dbReference type="Gene3D" id="1.25.40.10">
    <property type="entry name" value="Tetratricopeptide repeat domain"/>
    <property type="match status" value="1"/>
</dbReference>
<feature type="domain" description="OmpR/PhoB-type" evidence="3">
    <location>
        <begin position="2"/>
        <end position="100"/>
    </location>
</feature>
<dbReference type="GO" id="GO:0006355">
    <property type="term" value="P:regulation of DNA-templated transcription"/>
    <property type="evidence" value="ECO:0007669"/>
    <property type="project" value="InterPro"/>
</dbReference>
<dbReference type="PANTHER" id="PTHR47691">
    <property type="entry name" value="REGULATOR-RELATED"/>
    <property type="match status" value="1"/>
</dbReference>
<name>A0A6L9U3T4_9HYPH</name>
<dbReference type="PRINTS" id="PR00364">
    <property type="entry name" value="DISEASERSIST"/>
</dbReference>
<evidence type="ECO:0000259" key="3">
    <source>
        <dbReference type="PROSITE" id="PS51755"/>
    </source>
</evidence>
<evidence type="ECO:0000313" key="5">
    <source>
        <dbReference type="Proteomes" id="UP000483035"/>
    </source>
</evidence>
<dbReference type="Gene3D" id="1.10.10.10">
    <property type="entry name" value="Winged helix-like DNA-binding domain superfamily/Winged helix DNA-binding domain"/>
    <property type="match status" value="1"/>
</dbReference>
<dbReference type="InterPro" id="IPR016032">
    <property type="entry name" value="Sig_transdc_resp-reg_C-effctor"/>
</dbReference>
<dbReference type="InterPro" id="IPR036388">
    <property type="entry name" value="WH-like_DNA-bd_sf"/>
</dbReference>
<evidence type="ECO:0000256" key="2">
    <source>
        <dbReference type="PROSITE-ProRule" id="PRU01091"/>
    </source>
</evidence>
<dbReference type="InterPro" id="IPR001867">
    <property type="entry name" value="OmpR/PhoB-type_DNA-bd"/>
</dbReference>
<dbReference type="PROSITE" id="PS51755">
    <property type="entry name" value="OMPR_PHOB"/>
    <property type="match status" value="1"/>
</dbReference>
<protein>
    <submittedName>
        <fullName evidence="4">Transcriptional regulator</fullName>
    </submittedName>
</protein>
<dbReference type="SUPFAM" id="SSF46894">
    <property type="entry name" value="C-terminal effector domain of the bipartite response regulators"/>
    <property type="match status" value="1"/>
</dbReference>
<dbReference type="GO" id="GO:0000160">
    <property type="term" value="P:phosphorelay signal transduction system"/>
    <property type="evidence" value="ECO:0007669"/>
    <property type="project" value="InterPro"/>
</dbReference>
<reference evidence="4 5" key="1">
    <citation type="submission" date="2019-12" db="EMBL/GenBank/DDBJ databases">
        <title>Rhizobium genotypes associated with high levels of biological nitrogen fixation by grain legumes in a temperate-maritime cropping system.</title>
        <authorList>
            <person name="Maluk M."/>
            <person name="Francesc Ferrando Molina F."/>
            <person name="Lopez Del Egido L."/>
            <person name="Lafos M."/>
            <person name="Langarica-Fuentes A."/>
            <person name="Gebre Yohannes G."/>
            <person name="Young M.W."/>
            <person name="Martin P."/>
            <person name="Gantlett R."/>
            <person name="Kenicer G."/>
            <person name="Hawes C."/>
            <person name="Begg G.S."/>
            <person name="Quilliam R.S."/>
            <person name="Squire G.R."/>
            <person name="Poole P.S."/>
            <person name="Young P.W."/>
            <person name="Iannetta P.M."/>
            <person name="James E.K."/>
        </authorList>
    </citation>
    <scope>NUCLEOTIDE SEQUENCE [LARGE SCALE GENOMIC DNA]</scope>
    <source>
        <strain evidence="4 5">JHI1118</strain>
    </source>
</reference>
<dbReference type="SUPFAM" id="SSF48452">
    <property type="entry name" value="TPR-like"/>
    <property type="match status" value="1"/>
</dbReference>
<dbReference type="GO" id="GO:0003677">
    <property type="term" value="F:DNA binding"/>
    <property type="evidence" value="ECO:0007669"/>
    <property type="project" value="UniProtKB-UniRule"/>
</dbReference>
<dbReference type="CDD" id="cd00383">
    <property type="entry name" value="trans_reg_C"/>
    <property type="match status" value="1"/>
</dbReference>
<dbReference type="InterPro" id="IPR027417">
    <property type="entry name" value="P-loop_NTPase"/>
</dbReference>
<proteinExistence type="predicted"/>
<dbReference type="PANTHER" id="PTHR47691:SF3">
    <property type="entry name" value="HTH-TYPE TRANSCRIPTIONAL REGULATOR RV0890C-RELATED"/>
    <property type="match status" value="1"/>
</dbReference>
<comment type="caution">
    <text evidence="4">The sequence shown here is derived from an EMBL/GenBank/DDBJ whole genome shotgun (WGS) entry which is preliminary data.</text>
</comment>
<evidence type="ECO:0000313" key="4">
    <source>
        <dbReference type="EMBL" id="NEI68956.1"/>
    </source>
</evidence>
<dbReference type="SUPFAM" id="SSF52540">
    <property type="entry name" value="P-loop containing nucleoside triphosphate hydrolases"/>
    <property type="match status" value="1"/>
</dbReference>
<feature type="DNA-binding region" description="OmpR/PhoB-type" evidence="2">
    <location>
        <begin position="2"/>
        <end position="100"/>
    </location>
</feature>
<gene>
    <name evidence="4" type="ORF">GR212_05175</name>
</gene>
<dbReference type="Pfam" id="PF00486">
    <property type="entry name" value="Trans_reg_C"/>
    <property type="match status" value="1"/>
</dbReference>
<dbReference type="Gene3D" id="3.40.50.300">
    <property type="entry name" value="P-loop containing nucleotide triphosphate hydrolases"/>
    <property type="match status" value="1"/>
</dbReference>
<evidence type="ECO:0000256" key="1">
    <source>
        <dbReference type="ARBA" id="ARBA00023125"/>
    </source>
</evidence>
<dbReference type="SMART" id="SM00862">
    <property type="entry name" value="Trans_reg_C"/>
    <property type="match status" value="1"/>
</dbReference>
<dbReference type="Proteomes" id="UP000483035">
    <property type="component" value="Unassembled WGS sequence"/>
</dbReference>
<dbReference type="InterPro" id="IPR011990">
    <property type="entry name" value="TPR-like_helical_dom_sf"/>
</dbReference>
<dbReference type="RefSeq" id="WP_163985389.1">
    <property type="nucleotide sequence ID" value="NZ_WUEY01000002.1"/>
</dbReference>